<proteinExistence type="predicted"/>
<dbReference type="EMBL" id="JAGSOV010000061">
    <property type="protein sequence ID" value="MCO1659070.1"/>
    <property type="molecule type" value="Genomic_DNA"/>
</dbReference>
<name>A0ABT1A7R9_9PSEU</name>
<keyword evidence="2" id="KW-1185">Reference proteome</keyword>
<dbReference type="CDD" id="cd07821">
    <property type="entry name" value="PYR_PYL_RCAR_like"/>
    <property type="match status" value="1"/>
</dbReference>
<dbReference type="InterPro" id="IPR023393">
    <property type="entry name" value="START-like_dom_sf"/>
</dbReference>
<dbReference type="PANTHER" id="PTHR39332:SF7">
    <property type="entry name" value="SRPBCC FAMILY PROTEIN"/>
    <property type="match status" value="1"/>
</dbReference>
<dbReference type="SUPFAM" id="SSF55961">
    <property type="entry name" value="Bet v1-like"/>
    <property type="match status" value="1"/>
</dbReference>
<evidence type="ECO:0000313" key="1">
    <source>
        <dbReference type="EMBL" id="MCO1659070.1"/>
    </source>
</evidence>
<sequence length="146" mass="15795">MPRPYASGVVAAPADKVWALLRDFNGLPNFLPAIGHSELVEGVDGQVGAVRRLTLAAGGDPFDERLVHLDDTDRTLTYCFTGANPFDVRRYVSTVRVAPVTDTGESFVEWWSEYDADAGQEEALNRMFADDVYAGGIAGLRAALSS</sequence>
<dbReference type="Pfam" id="PF10604">
    <property type="entry name" value="Polyketide_cyc2"/>
    <property type="match status" value="1"/>
</dbReference>
<protein>
    <submittedName>
        <fullName evidence="1">SRPBCC family protein</fullName>
    </submittedName>
</protein>
<dbReference type="PANTHER" id="PTHR39332">
    <property type="entry name" value="BLL4707 PROTEIN"/>
    <property type="match status" value="1"/>
</dbReference>
<dbReference type="Proteomes" id="UP001165283">
    <property type="component" value="Unassembled WGS sequence"/>
</dbReference>
<accession>A0ABT1A7R9</accession>
<organism evidence="1 2">
    <name type="scientific">Pseudonocardia humida</name>
    <dbReference type="NCBI Taxonomy" id="2800819"/>
    <lineage>
        <taxon>Bacteria</taxon>
        <taxon>Bacillati</taxon>
        <taxon>Actinomycetota</taxon>
        <taxon>Actinomycetes</taxon>
        <taxon>Pseudonocardiales</taxon>
        <taxon>Pseudonocardiaceae</taxon>
        <taxon>Pseudonocardia</taxon>
    </lineage>
</organism>
<comment type="caution">
    <text evidence="1">The sequence shown here is derived from an EMBL/GenBank/DDBJ whole genome shotgun (WGS) entry which is preliminary data.</text>
</comment>
<gene>
    <name evidence="1" type="ORF">KDL28_28770</name>
</gene>
<evidence type="ECO:0000313" key="2">
    <source>
        <dbReference type="Proteomes" id="UP001165283"/>
    </source>
</evidence>
<dbReference type="InterPro" id="IPR019587">
    <property type="entry name" value="Polyketide_cyclase/dehydratase"/>
</dbReference>
<reference evidence="1" key="1">
    <citation type="submission" date="2021-04" db="EMBL/GenBank/DDBJ databases">
        <title>Pseudonocardia sp. nov., isolated from sandy soil of mangrove forest.</title>
        <authorList>
            <person name="Zan Z."/>
            <person name="Huang R."/>
            <person name="Liu W."/>
        </authorList>
    </citation>
    <scope>NUCLEOTIDE SEQUENCE</scope>
    <source>
        <strain evidence="1">S2-4</strain>
    </source>
</reference>
<dbReference type="Gene3D" id="3.30.530.20">
    <property type="match status" value="1"/>
</dbReference>
<dbReference type="RefSeq" id="WP_252443671.1">
    <property type="nucleotide sequence ID" value="NZ_JAGSOV010000061.1"/>
</dbReference>